<feature type="transmembrane region" description="Helical" evidence="6">
    <location>
        <begin position="284"/>
        <end position="309"/>
    </location>
</feature>
<keyword evidence="5 6" id="KW-0472">Membrane</keyword>
<evidence type="ECO:0000313" key="8">
    <source>
        <dbReference type="Proteomes" id="UP000680304"/>
    </source>
</evidence>
<protein>
    <submittedName>
        <fullName evidence="7">Manganese transporter</fullName>
    </submittedName>
</protein>
<dbReference type="PANTHER" id="PTHR11706">
    <property type="entry name" value="SOLUTE CARRIER PROTEIN FAMILY 11 MEMBER"/>
    <property type="match status" value="1"/>
</dbReference>
<evidence type="ECO:0000256" key="2">
    <source>
        <dbReference type="ARBA" id="ARBA00022448"/>
    </source>
</evidence>
<evidence type="ECO:0000313" key="7">
    <source>
        <dbReference type="EMBL" id="GIQ66647.1"/>
    </source>
</evidence>
<comment type="subcellular location">
    <subcellularLocation>
        <location evidence="1">Membrane</location>
        <topology evidence="1">Multi-pass membrane protein</topology>
    </subcellularLocation>
</comment>
<reference evidence="7 8" key="1">
    <citation type="submission" date="2021-04" db="EMBL/GenBank/DDBJ databases">
        <title>Draft genome sequence of Paenibacillus cisolokensis, LC2-13A.</title>
        <authorList>
            <person name="Uke A."/>
            <person name="Chhe C."/>
            <person name="Baramee S."/>
            <person name="Kosugi A."/>
        </authorList>
    </citation>
    <scope>NUCLEOTIDE SEQUENCE [LARGE SCALE GENOMIC DNA]</scope>
    <source>
        <strain evidence="7 8">LC2-13A</strain>
    </source>
</reference>
<evidence type="ECO:0000256" key="6">
    <source>
        <dbReference type="SAM" id="Phobius"/>
    </source>
</evidence>
<feature type="transmembrane region" description="Helical" evidence="6">
    <location>
        <begin position="156"/>
        <end position="174"/>
    </location>
</feature>
<proteinExistence type="predicted"/>
<sequence length="411" mass="42820">MKALSDDRQTIPSSFRKWLGTLGPSLITAALVLGPGSITLTSKIGSLYGYSLFWALVLSVLFMLVFTAMSARIGMASDRSLLALIRAKWGKTASVLIGIGAFLVTASFQSGNAIGSGLAIADLTGTSTVLWIVLTTVIGMSLLFTKNFYVVLEKLMLAMVALMIAAFLLTLIMVKPSIGGILSGLVPVVPDGSILLVIGLVGTTFSIVGAFYQSYLVREKGLTKADRKHGIRESFSGIIILGLISSMIMISAAAVLLPQGTTIVSAGDMGKALEPVFGSWANDVFLLGLFGASFSSLTGNATIGGVMLAEALDLGSKLSDRSVRVCIMLVMAIGALVSLIFGSAPLEMIVLAQAVTVIIVPVIGIAMFAVANDKAVMGELKNKAASNILAAIGIAVLFVLAANNIRTIFFS</sequence>
<accession>A0ABQ4NEJ3</accession>
<dbReference type="NCBIfam" id="NF037982">
    <property type="entry name" value="Nramp_1"/>
    <property type="match status" value="1"/>
</dbReference>
<dbReference type="Proteomes" id="UP000680304">
    <property type="component" value="Unassembled WGS sequence"/>
</dbReference>
<evidence type="ECO:0000256" key="3">
    <source>
        <dbReference type="ARBA" id="ARBA00022692"/>
    </source>
</evidence>
<keyword evidence="8" id="KW-1185">Reference proteome</keyword>
<feature type="transmembrane region" description="Helical" evidence="6">
    <location>
        <begin position="238"/>
        <end position="257"/>
    </location>
</feature>
<gene>
    <name evidence="7" type="ORF">PACILC2_52150</name>
</gene>
<comment type="caution">
    <text evidence="7">The sequence shown here is derived from an EMBL/GenBank/DDBJ whole genome shotgun (WGS) entry which is preliminary data.</text>
</comment>
<organism evidence="7 8">
    <name type="scientific">Paenibacillus cisolokensis</name>
    <dbReference type="NCBI Taxonomy" id="1658519"/>
    <lineage>
        <taxon>Bacteria</taxon>
        <taxon>Bacillati</taxon>
        <taxon>Bacillota</taxon>
        <taxon>Bacilli</taxon>
        <taxon>Bacillales</taxon>
        <taxon>Paenibacillaceae</taxon>
        <taxon>Paenibacillus</taxon>
    </lineage>
</organism>
<dbReference type="EMBL" id="BOVJ01000199">
    <property type="protein sequence ID" value="GIQ66647.1"/>
    <property type="molecule type" value="Genomic_DNA"/>
</dbReference>
<evidence type="ECO:0000256" key="5">
    <source>
        <dbReference type="ARBA" id="ARBA00023136"/>
    </source>
</evidence>
<feature type="transmembrane region" description="Helical" evidence="6">
    <location>
        <begin position="384"/>
        <end position="405"/>
    </location>
</feature>
<dbReference type="Pfam" id="PF01566">
    <property type="entry name" value="Nramp"/>
    <property type="match status" value="1"/>
</dbReference>
<keyword evidence="4 6" id="KW-1133">Transmembrane helix</keyword>
<feature type="transmembrane region" description="Helical" evidence="6">
    <location>
        <begin position="21"/>
        <end position="41"/>
    </location>
</feature>
<name>A0ABQ4NEJ3_9BACL</name>
<feature type="transmembrane region" description="Helical" evidence="6">
    <location>
        <begin position="194"/>
        <end position="217"/>
    </location>
</feature>
<dbReference type="PANTHER" id="PTHR11706:SF33">
    <property type="entry name" value="NATURAL RESISTANCE-ASSOCIATED MACROPHAGE PROTEIN 2"/>
    <property type="match status" value="1"/>
</dbReference>
<dbReference type="RefSeq" id="WP_062490768.1">
    <property type="nucleotide sequence ID" value="NZ_BOVJ01000199.1"/>
</dbReference>
<feature type="transmembrane region" description="Helical" evidence="6">
    <location>
        <begin position="128"/>
        <end position="144"/>
    </location>
</feature>
<feature type="transmembrane region" description="Helical" evidence="6">
    <location>
        <begin position="348"/>
        <end position="372"/>
    </location>
</feature>
<feature type="transmembrane region" description="Helical" evidence="6">
    <location>
        <begin position="47"/>
        <end position="68"/>
    </location>
</feature>
<keyword evidence="3 6" id="KW-0812">Transmembrane</keyword>
<evidence type="ECO:0000256" key="1">
    <source>
        <dbReference type="ARBA" id="ARBA00004141"/>
    </source>
</evidence>
<dbReference type="InterPro" id="IPR001046">
    <property type="entry name" value="NRAMP_fam"/>
</dbReference>
<feature type="transmembrane region" description="Helical" evidence="6">
    <location>
        <begin position="89"/>
        <end position="108"/>
    </location>
</feature>
<keyword evidence="2" id="KW-0813">Transport</keyword>
<evidence type="ECO:0000256" key="4">
    <source>
        <dbReference type="ARBA" id="ARBA00022989"/>
    </source>
</evidence>
<feature type="transmembrane region" description="Helical" evidence="6">
    <location>
        <begin position="321"/>
        <end position="342"/>
    </location>
</feature>